<dbReference type="RefSeq" id="WP_210511041.1">
    <property type="nucleotide sequence ID" value="NZ_JAFIDN010000003.1"/>
</dbReference>
<evidence type="ECO:0000256" key="1">
    <source>
        <dbReference type="SAM" id="SignalP"/>
    </source>
</evidence>
<dbReference type="SUPFAM" id="SSF48452">
    <property type="entry name" value="TPR-like"/>
    <property type="match status" value="1"/>
</dbReference>
<dbReference type="Proteomes" id="UP000673975">
    <property type="component" value="Unassembled WGS sequence"/>
</dbReference>
<dbReference type="AlphaFoldDB" id="A0A8J7S8E4"/>
<keyword evidence="2" id="KW-0449">Lipoprotein</keyword>
<feature type="signal peptide" evidence="1">
    <location>
        <begin position="1"/>
        <end position="20"/>
    </location>
</feature>
<dbReference type="InterPro" id="IPR041662">
    <property type="entry name" value="SusD-like_2"/>
</dbReference>
<organism evidence="2 3">
    <name type="scientific">Natronogracilivirga saccharolytica</name>
    <dbReference type="NCBI Taxonomy" id="2812953"/>
    <lineage>
        <taxon>Bacteria</taxon>
        <taxon>Pseudomonadati</taxon>
        <taxon>Balneolota</taxon>
        <taxon>Balneolia</taxon>
        <taxon>Balneolales</taxon>
        <taxon>Cyclonatronaceae</taxon>
        <taxon>Natronogracilivirga</taxon>
    </lineage>
</organism>
<feature type="chain" id="PRO_5035224091" evidence="1">
    <location>
        <begin position="21"/>
        <end position="516"/>
    </location>
</feature>
<protein>
    <submittedName>
        <fullName evidence="2">SusD/RagB family nutrient-binding outer membrane lipoprotein</fullName>
    </submittedName>
</protein>
<gene>
    <name evidence="2" type="ORF">NATSA_05670</name>
</gene>
<proteinExistence type="predicted"/>
<dbReference type="PROSITE" id="PS51257">
    <property type="entry name" value="PROKAR_LIPOPROTEIN"/>
    <property type="match status" value="1"/>
</dbReference>
<dbReference type="EMBL" id="JAFIDN010000003">
    <property type="protein sequence ID" value="MBP3192146.1"/>
    <property type="molecule type" value="Genomic_DNA"/>
</dbReference>
<reference evidence="2" key="1">
    <citation type="submission" date="2021-02" db="EMBL/GenBank/DDBJ databases">
        <title>Natronogracilivirga saccharolytica gen. nov. sp. nov. a new anaerobic, haloalkiliphilic carbohydrate-fermenting bacterium from soda lake and proposing of Cyclonatronumiaceae fam. nov. in the phylum Balneolaeota.</title>
        <authorList>
            <person name="Zhilina T.N."/>
            <person name="Sorokin D.Y."/>
            <person name="Zavarzina D.G."/>
            <person name="Toshchakov S.V."/>
            <person name="Kublanov I.V."/>
        </authorList>
    </citation>
    <scope>NUCLEOTIDE SEQUENCE</scope>
    <source>
        <strain evidence="2">Z-1702</strain>
    </source>
</reference>
<dbReference type="Gene3D" id="1.25.40.390">
    <property type="match status" value="1"/>
</dbReference>
<accession>A0A8J7S8E4</accession>
<keyword evidence="3" id="KW-1185">Reference proteome</keyword>
<comment type="caution">
    <text evidence="2">The sequence shown here is derived from an EMBL/GenBank/DDBJ whole genome shotgun (WGS) entry which is preliminary data.</text>
</comment>
<dbReference type="Pfam" id="PF12771">
    <property type="entry name" value="SusD-like_2"/>
    <property type="match status" value="1"/>
</dbReference>
<keyword evidence="1" id="KW-0732">Signal</keyword>
<evidence type="ECO:0000313" key="3">
    <source>
        <dbReference type="Proteomes" id="UP000673975"/>
    </source>
</evidence>
<sequence>MKYKVITGILLLFLMSGACTDQFEEINTSPTTVTEVPPDMLFTRGLVYGALRYDVYQRGKDLHGNRYSQYFANTQTGWGTDRYETRQDWLTSFWAASYSNFGINIAEAIRFTEDDPELANLNAQARIWRAFTMHRLTDFFGDVPFSEALRGNLRPKYDSQEEIYRSLLEDLRDAVDQLDEGLEYRTGNADVLFHDDLDKWRRFGNSLRLRLAMRTAYADPGLAQEHVNEVLSEGLIMTSNNDNAMLEMDPGGGTGDLVHENPMYWIFSFDEYRVSEHMIDRLTEHDDPRLRIFARPNVRRQYAGLPNGLSDSQLGDHPDRNYSTQGAVFVQQDTPIPFITYAEVKFLEAEAALRGWGTGSPASHYEEGIRAHMEHLNRLIDHVERDLDDDKITQDEIDDYISQPGVAYNSGGSFNEQLEQIMTQKWLALYGQGLEAWAEMRRTGYPEPYPIMAPGGGETDGQLPRRVRYPSEEQGLNPDQLREAIERQGGDPSDFRMHPTRRMWWDANPDITVDEM</sequence>
<evidence type="ECO:0000313" key="2">
    <source>
        <dbReference type="EMBL" id="MBP3192146.1"/>
    </source>
</evidence>
<dbReference type="InterPro" id="IPR011990">
    <property type="entry name" value="TPR-like_helical_dom_sf"/>
</dbReference>
<name>A0A8J7S8E4_9BACT</name>